<dbReference type="PANTHER" id="PTHR43663">
    <property type="entry name" value="CHROMATE TRANSPORT PROTEIN-RELATED"/>
    <property type="match status" value="1"/>
</dbReference>
<dbReference type="GO" id="GO:0015109">
    <property type="term" value="F:chromate transmembrane transporter activity"/>
    <property type="evidence" value="ECO:0007669"/>
    <property type="project" value="InterPro"/>
</dbReference>
<evidence type="ECO:0000256" key="3">
    <source>
        <dbReference type="ARBA" id="ARBA00022475"/>
    </source>
</evidence>
<evidence type="ECO:0000256" key="5">
    <source>
        <dbReference type="ARBA" id="ARBA00022989"/>
    </source>
</evidence>
<feature type="transmembrane region" description="Helical" evidence="7">
    <location>
        <begin position="110"/>
        <end position="129"/>
    </location>
</feature>
<evidence type="ECO:0000256" key="1">
    <source>
        <dbReference type="ARBA" id="ARBA00004651"/>
    </source>
</evidence>
<evidence type="ECO:0000256" key="7">
    <source>
        <dbReference type="SAM" id="Phobius"/>
    </source>
</evidence>
<keyword evidence="4 7" id="KW-0812">Transmembrane</keyword>
<comment type="similarity">
    <text evidence="2">Belongs to the chromate ion transporter (CHR) (TC 2.A.51) family.</text>
</comment>
<dbReference type="InterPro" id="IPR003370">
    <property type="entry name" value="Chromate_transpt"/>
</dbReference>
<keyword evidence="6 7" id="KW-0472">Membrane</keyword>
<dbReference type="Proteomes" id="UP000267250">
    <property type="component" value="Chromosome"/>
</dbReference>
<keyword evidence="9" id="KW-1185">Reference proteome</keyword>
<keyword evidence="3" id="KW-1003">Cell membrane</keyword>
<dbReference type="KEGG" id="aft:BBF96_12355"/>
<reference evidence="8 9" key="1">
    <citation type="submission" date="2016-07" db="EMBL/GenBank/DDBJ databases">
        <title>Genome and transcriptome analysis of iron-reducing fermentative bacteria Anoxybacter fermentans.</title>
        <authorList>
            <person name="Zeng X."/>
            <person name="Shao Z."/>
        </authorList>
    </citation>
    <scope>NUCLEOTIDE SEQUENCE [LARGE SCALE GENOMIC DNA]</scope>
    <source>
        <strain evidence="8 9">DY22613</strain>
    </source>
</reference>
<feature type="transmembrane region" description="Helical" evidence="7">
    <location>
        <begin position="7"/>
        <end position="29"/>
    </location>
</feature>
<gene>
    <name evidence="8" type="ORF">BBF96_12355</name>
</gene>
<evidence type="ECO:0000313" key="9">
    <source>
        <dbReference type="Proteomes" id="UP000267250"/>
    </source>
</evidence>
<keyword evidence="5 7" id="KW-1133">Transmembrane helix</keyword>
<dbReference type="GO" id="GO:0005886">
    <property type="term" value="C:plasma membrane"/>
    <property type="evidence" value="ECO:0007669"/>
    <property type="project" value="UniProtKB-SubCell"/>
</dbReference>
<dbReference type="RefSeq" id="WP_164731054.1">
    <property type="nucleotide sequence ID" value="NZ_CP016379.1"/>
</dbReference>
<evidence type="ECO:0000256" key="6">
    <source>
        <dbReference type="ARBA" id="ARBA00023136"/>
    </source>
</evidence>
<organism evidence="8 9">
    <name type="scientific">Anoxybacter fermentans</name>
    <dbReference type="NCBI Taxonomy" id="1323375"/>
    <lineage>
        <taxon>Bacteria</taxon>
        <taxon>Bacillati</taxon>
        <taxon>Bacillota</taxon>
        <taxon>Clostridia</taxon>
        <taxon>Halanaerobiales</taxon>
        <taxon>Anoxybacter</taxon>
    </lineage>
</organism>
<dbReference type="PANTHER" id="PTHR43663:SF1">
    <property type="entry name" value="CHROMATE TRANSPORTER"/>
    <property type="match status" value="1"/>
</dbReference>
<feature type="transmembrane region" description="Helical" evidence="7">
    <location>
        <begin position="141"/>
        <end position="172"/>
    </location>
</feature>
<comment type="subcellular location">
    <subcellularLocation>
        <location evidence="1">Cell membrane</location>
        <topology evidence="1">Multi-pass membrane protein</topology>
    </subcellularLocation>
</comment>
<evidence type="ECO:0000313" key="8">
    <source>
        <dbReference type="EMBL" id="AZR74121.1"/>
    </source>
</evidence>
<evidence type="ECO:0000256" key="4">
    <source>
        <dbReference type="ARBA" id="ARBA00022692"/>
    </source>
</evidence>
<dbReference type="InterPro" id="IPR052518">
    <property type="entry name" value="CHR_Transporter"/>
</dbReference>
<dbReference type="AlphaFoldDB" id="A0A3S9T0N9"/>
<dbReference type="EMBL" id="CP016379">
    <property type="protein sequence ID" value="AZR74121.1"/>
    <property type="molecule type" value="Genomic_DNA"/>
</dbReference>
<protein>
    <submittedName>
        <fullName evidence="8">Chromate transporter</fullName>
    </submittedName>
</protein>
<evidence type="ECO:0000256" key="2">
    <source>
        <dbReference type="ARBA" id="ARBA00005262"/>
    </source>
</evidence>
<accession>A0A3S9T0N9</accession>
<dbReference type="Pfam" id="PF02417">
    <property type="entry name" value="Chromate_transp"/>
    <property type="match status" value="1"/>
</dbReference>
<feature type="transmembrane region" description="Helical" evidence="7">
    <location>
        <begin position="73"/>
        <end position="98"/>
    </location>
</feature>
<proteinExistence type="inferred from homology"/>
<sequence length="173" mass="18679">MQILLSLFLSFFKIGLFGFGGGYAMISLIQEELKSHGWLAIKDFINIIAIAEMTPGPIAINSATFVGFKVSSILGSIFATFGVITPSFILVIIVAHFFKKAQKSPYINAILKFLRPVVIGLILTAAFTISESSFIDLKSLIIGSAVFIVMLKTKVSPIFIIILSGLAGIILYG</sequence>
<name>A0A3S9T0N9_9FIRM</name>